<evidence type="ECO:0000256" key="1">
    <source>
        <dbReference type="SAM" id="MobiDB-lite"/>
    </source>
</evidence>
<feature type="region of interest" description="Disordered" evidence="1">
    <location>
        <begin position="1"/>
        <end position="23"/>
    </location>
</feature>
<accession>A0ABW7XHB8</accession>
<comment type="caution">
    <text evidence="2">The sequence shown here is derived from an EMBL/GenBank/DDBJ whole genome shotgun (WGS) entry which is preliminary data.</text>
</comment>
<name>A0ABW7XHB8_9MICO</name>
<proteinExistence type="predicted"/>
<gene>
    <name evidence="2" type="ORF">ACH47X_08315</name>
</gene>
<feature type="region of interest" description="Disordered" evidence="1">
    <location>
        <begin position="151"/>
        <end position="175"/>
    </location>
</feature>
<dbReference type="RefSeq" id="WP_397403207.1">
    <property type="nucleotide sequence ID" value="NZ_JBIRYI010000004.1"/>
</dbReference>
<evidence type="ECO:0000313" key="3">
    <source>
        <dbReference type="Proteomes" id="UP001611580"/>
    </source>
</evidence>
<sequence length="175" mass="18965">MTDHLASTDTAGPDDDAHFGPKHPAFAAHFRDPIYDDQGDDFAPFGNDEGWDTLVRTAQRLDELDSSTTLVQIDPEWFVDEAAVAEGLDDDDDMDMADFTIGAGFALLRLTGQIDDVGRGLVLKALDARDRFQGPQPETERMRFDLLSFQPGLSDGAAPRPGTPGAARTLPGFPS</sequence>
<reference evidence="2 3" key="1">
    <citation type="submission" date="2024-10" db="EMBL/GenBank/DDBJ databases">
        <title>The Natural Products Discovery Center: Release of the First 8490 Sequenced Strains for Exploring Actinobacteria Biosynthetic Diversity.</title>
        <authorList>
            <person name="Kalkreuter E."/>
            <person name="Kautsar S.A."/>
            <person name="Yang D."/>
            <person name="Bader C.D."/>
            <person name="Teijaro C.N."/>
            <person name="Fluegel L."/>
            <person name="Davis C.M."/>
            <person name="Simpson J.R."/>
            <person name="Lauterbach L."/>
            <person name="Steele A.D."/>
            <person name="Gui C."/>
            <person name="Meng S."/>
            <person name="Li G."/>
            <person name="Viehrig K."/>
            <person name="Ye F."/>
            <person name="Su P."/>
            <person name="Kiefer A.F."/>
            <person name="Nichols A."/>
            <person name="Cepeda A.J."/>
            <person name="Yan W."/>
            <person name="Fan B."/>
            <person name="Jiang Y."/>
            <person name="Adhikari A."/>
            <person name="Zheng C.-J."/>
            <person name="Schuster L."/>
            <person name="Cowan T.M."/>
            <person name="Smanski M.J."/>
            <person name="Chevrette M.G."/>
            <person name="De Carvalho L.P.S."/>
            <person name="Shen B."/>
        </authorList>
    </citation>
    <scope>NUCLEOTIDE SEQUENCE [LARGE SCALE GENOMIC DNA]</scope>
    <source>
        <strain evidence="2 3">NPDC019481</strain>
    </source>
</reference>
<evidence type="ECO:0000313" key="2">
    <source>
        <dbReference type="EMBL" id="MFI2486899.1"/>
    </source>
</evidence>
<feature type="compositionally biased region" description="Low complexity" evidence="1">
    <location>
        <begin position="156"/>
        <end position="169"/>
    </location>
</feature>
<dbReference type="EMBL" id="JBIRYI010000004">
    <property type="protein sequence ID" value="MFI2486899.1"/>
    <property type="molecule type" value="Genomic_DNA"/>
</dbReference>
<protein>
    <submittedName>
        <fullName evidence="2">Uncharacterized protein</fullName>
    </submittedName>
</protein>
<keyword evidence="3" id="KW-1185">Reference proteome</keyword>
<feature type="compositionally biased region" description="Polar residues" evidence="1">
    <location>
        <begin position="1"/>
        <end position="10"/>
    </location>
</feature>
<dbReference type="Proteomes" id="UP001611580">
    <property type="component" value="Unassembled WGS sequence"/>
</dbReference>
<organism evidence="2 3">
    <name type="scientific">Promicromonospora kroppenstedtii</name>
    <dbReference type="NCBI Taxonomy" id="440482"/>
    <lineage>
        <taxon>Bacteria</taxon>
        <taxon>Bacillati</taxon>
        <taxon>Actinomycetota</taxon>
        <taxon>Actinomycetes</taxon>
        <taxon>Micrococcales</taxon>
        <taxon>Promicromonosporaceae</taxon>
        <taxon>Promicromonospora</taxon>
    </lineage>
</organism>